<keyword evidence="1" id="KW-0812">Transmembrane</keyword>
<dbReference type="SUPFAM" id="SSF53448">
    <property type="entry name" value="Nucleotide-diphospho-sugar transferases"/>
    <property type="match status" value="1"/>
</dbReference>
<sequence length="316" mass="36438">MEISVVICTYNRPDLLKSALICLIDQSLTKNKYEIVVIDNGPAKNTEKLIGKFKSLYPDNKIFYFREYKPGLSRARNLGIKKSAGEYIAFIDDDAQMPKDWLKNALNLFRTIKPSPLAVGGPEEPVLPGGKPDWFKEEYYSPTINKLGQKGRFLKKGESLNGSNMMINKKILLQLGGFDTRIGMQGLYISAHEETAFFERLWQLNNGKDIFVYYSPDLLFRHIIQDFKLKVSYLLKRSFAAGQAWFAKYNKVSFPRRLILVFISFFYVFYHILISILTVPVYRKPQQWLIEKVSKVLFGIGFLLFGLGIVIKQKQN</sequence>
<dbReference type="InterPro" id="IPR001173">
    <property type="entry name" value="Glyco_trans_2-like"/>
</dbReference>
<protein>
    <recommendedName>
        <fullName evidence="2">Glycosyltransferase 2-like domain-containing protein</fullName>
    </recommendedName>
</protein>
<dbReference type="PANTHER" id="PTHR43685">
    <property type="entry name" value="GLYCOSYLTRANSFERASE"/>
    <property type="match status" value="1"/>
</dbReference>
<organism evidence="3 4">
    <name type="scientific">Candidatus Gottesmanbacteria bacterium RIFCSPHIGHO2_02_FULL_39_14</name>
    <dbReference type="NCBI Taxonomy" id="1798383"/>
    <lineage>
        <taxon>Bacteria</taxon>
        <taxon>Candidatus Gottesmaniibacteriota</taxon>
    </lineage>
</organism>
<dbReference type="InterPro" id="IPR050834">
    <property type="entry name" value="Glycosyltransf_2"/>
</dbReference>
<feature type="transmembrane region" description="Helical" evidence="1">
    <location>
        <begin position="293"/>
        <end position="311"/>
    </location>
</feature>
<evidence type="ECO:0000313" key="4">
    <source>
        <dbReference type="Proteomes" id="UP000176253"/>
    </source>
</evidence>
<dbReference type="PANTHER" id="PTHR43685:SF2">
    <property type="entry name" value="GLYCOSYLTRANSFERASE 2-LIKE DOMAIN-CONTAINING PROTEIN"/>
    <property type="match status" value="1"/>
</dbReference>
<evidence type="ECO:0000259" key="2">
    <source>
        <dbReference type="Pfam" id="PF00535"/>
    </source>
</evidence>
<gene>
    <name evidence="3" type="ORF">A3D78_01135</name>
</gene>
<dbReference type="InterPro" id="IPR029044">
    <property type="entry name" value="Nucleotide-diphossugar_trans"/>
</dbReference>
<dbReference type="AlphaFoldDB" id="A0A1F6A0A7"/>
<accession>A0A1F6A0A7</accession>
<keyword evidence="1" id="KW-1133">Transmembrane helix</keyword>
<proteinExistence type="predicted"/>
<dbReference type="Pfam" id="PF00535">
    <property type="entry name" value="Glycos_transf_2"/>
    <property type="match status" value="1"/>
</dbReference>
<comment type="caution">
    <text evidence="3">The sequence shown here is derived from an EMBL/GenBank/DDBJ whole genome shotgun (WGS) entry which is preliminary data.</text>
</comment>
<dbReference type="Gene3D" id="3.90.550.10">
    <property type="entry name" value="Spore Coat Polysaccharide Biosynthesis Protein SpsA, Chain A"/>
    <property type="match status" value="1"/>
</dbReference>
<dbReference type="STRING" id="1798383.A3D78_01135"/>
<feature type="domain" description="Glycosyltransferase 2-like" evidence="2">
    <location>
        <begin position="4"/>
        <end position="111"/>
    </location>
</feature>
<feature type="transmembrane region" description="Helical" evidence="1">
    <location>
        <begin position="258"/>
        <end position="281"/>
    </location>
</feature>
<dbReference type="CDD" id="cd00761">
    <property type="entry name" value="Glyco_tranf_GTA_type"/>
    <property type="match status" value="1"/>
</dbReference>
<dbReference type="EMBL" id="MFJM01000023">
    <property type="protein sequence ID" value="OGG18083.1"/>
    <property type="molecule type" value="Genomic_DNA"/>
</dbReference>
<dbReference type="Proteomes" id="UP000176253">
    <property type="component" value="Unassembled WGS sequence"/>
</dbReference>
<reference evidence="3 4" key="1">
    <citation type="journal article" date="2016" name="Nat. Commun.">
        <title>Thousands of microbial genomes shed light on interconnected biogeochemical processes in an aquifer system.</title>
        <authorList>
            <person name="Anantharaman K."/>
            <person name="Brown C.T."/>
            <person name="Hug L.A."/>
            <person name="Sharon I."/>
            <person name="Castelle C.J."/>
            <person name="Probst A.J."/>
            <person name="Thomas B.C."/>
            <person name="Singh A."/>
            <person name="Wilkins M.J."/>
            <person name="Karaoz U."/>
            <person name="Brodie E.L."/>
            <person name="Williams K.H."/>
            <person name="Hubbard S.S."/>
            <person name="Banfield J.F."/>
        </authorList>
    </citation>
    <scope>NUCLEOTIDE SEQUENCE [LARGE SCALE GENOMIC DNA]</scope>
</reference>
<evidence type="ECO:0000256" key="1">
    <source>
        <dbReference type="SAM" id="Phobius"/>
    </source>
</evidence>
<evidence type="ECO:0000313" key="3">
    <source>
        <dbReference type="EMBL" id="OGG18083.1"/>
    </source>
</evidence>
<name>A0A1F6A0A7_9BACT</name>
<keyword evidence="1" id="KW-0472">Membrane</keyword>